<accession>A0ACC1DDJ5</accession>
<name>A0ACC1DDJ5_9NEOP</name>
<comment type="caution">
    <text evidence="1">The sequence shown here is derived from an EMBL/GenBank/DDBJ whole genome shotgun (WGS) entry which is preliminary data.</text>
</comment>
<reference evidence="1 2" key="1">
    <citation type="journal article" date="2021" name="Front. Genet.">
        <title>Chromosome-Level Genome Assembly Reveals Significant Gene Expansion in the Toll and IMD Signaling Pathways of Dendrolimus kikuchii.</title>
        <authorList>
            <person name="Zhou J."/>
            <person name="Wu P."/>
            <person name="Xiong Z."/>
            <person name="Liu N."/>
            <person name="Zhao N."/>
            <person name="Ji M."/>
            <person name="Qiu Y."/>
            <person name="Yang B."/>
        </authorList>
    </citation>
    <scope>NUCLEOTIDE SEQUENCE [LARGE SCALE GENOMIC DNA]</scope>
    <source>
        <strain evidence="1">Ann1</strain>
    </source>
</reference>
<gene>
    <name evidence="1" type="ORF">K1T71_003592</name>
</gene>
<organism evidence="1 2">
    <name type="scientific">Dendrolimus kikuchii</name>
    <dbReference type="NCBI Taxonomy" id="765133"/>
    <lineage>
        <taxon>Eukaryota</taxon>
        <taxon>Metazoa</taxon>
        <taxon>Ecdysozoa</taxon>
        <taxon>Arthropoda</taxon>
        <taxon>Hexapoda</taxon>
        <taxon>Insecta</taxon>
        <taxon>Pterygota</taxon>
        <taxon>Neoptera</taxon>
        <taxon>Endopterygota</taxon>
        <taxon>Lepidoptera</taxon>
        <taxon>Glossata</taxon>
        <taxon>Ditrysia</taxon>
        <taxon>Bombycoidea</taxon>
        <taxon>Lasiocampidae</taxon>
        <taxon>Dendrolimus</taxon>
    </lineage>
</organism>
<evidence type="ECO:0000313" key="2">
    <source>
        <dbReference type="Proteomes" id="UP000824533"/>
    </source>
</evidence>
<sequence>MAEASAMNSVNKVEQNDVASEVTIIKKEEDVPIKREPAECVLCVTRSHEYFDVSVTNTSASGVSLESFLYKYTQVDLTNSGNGSKFICKGCFELINVLEQAEIEYNKLKETFEAILKKNPLFDTVSHPIKLSSVKIEFPENITLPNNPDDSDEEPLVKKKRRQHKVELRKKKSNSTVGKRKVHQKSKHKEDSWDCDECGLVGQSGGEVAETAHKLTQHSFNSVNTVLRDVKTEDSADGSQSPYNGFPEMDFNDFDDGDDSSSLPDTFSNGRTGKKKVITRKSKLSSTSKIKKKSQTVHQCDQCPAKYTSLTRLEQHKQKHDGSKPPYICEVCGAHYKHKRACDIHIKLHKGISDWKCEECDKLFPSKNALQRHNNIHTGKLNYQCDLCGKSFIHTSSFKMHKLSHSGVKPHACDVCGLALMTRSHLKRHKRVHSGEKRHECGVCGKRFSERYNLIAHSKSHEAHEALALPPQPKRRLFRCNFCVDRFERRYMLERHMSSVHGRTLERPPPTPRNTMSKLLKAQAQGRRDHAATPDTHTTETDTKDERSPEPREGPLVPQKLLAQLTSSSIITSSSWSGAYAAEFGLRHDYSH</sequence>
<evidence type="ECO:0000313" key="1">
    <source>
        <dbReference type="EMBL" id="KAJ0181507.1"/>
    </source>
</evidence>
<protein>
    <submittedName>
        <fullName evidence="1">Uncharacterized protein</fullName>
    </submittedName>
</protein>
<dbReference type="EMBL" id="CM034391">
    <property type="protein sequence ID" value="KAJ0181507.1"/>
    <property type="molecule type" value="Genomic_DNA"/>
</dbReference>
<keyword evidence="2" id="KW-1185">Reference proteome</keyword>
<dbReference type="Proteomes" id="UP000824533">
    <property type="component" value="Linkage Group LG05"/>
</dbReference>
<proteinExistence type="predicted"/>